<dbReference type="GO" id="GO:0003697">
    <property type="term" value="F:single-stranded DNA binding"/>
    <property type="evidence" value="ECO:0007669"/>
    <property type="project" value="TreeGrafter"/>
</dbReference>
<dbReference type="GO" id="GO:0000723">
    <property type="term" value="P:telomere maintenance"/>
    <property type="evidence" value="ECO:0007669"/>
    <property type="project" value="TreeGrafter"/>
</dbReference>
<dbReference type="GO" id="GO:0033063">
    <property type="term" value="C:Rad51B-Rad51C-Rad51D-XRCC2 complex"/>
    <property type="evidence" value="ECO:0007669"/>
    <property type="project" value="TreeGrafter"/>
</dbReference>
<evidence type="ECO:0000313" key="4">
    <source>
        <dbReference type="EMBL" id="KAF2161742.1"/>
    </source>
</evidence>
<dbReference type="GeneID" id="54562004"/>
<dbReference type="GO" id="GO:0000400">
    <property type="term" value="F:four-way junction DNA binding"/>
    <property type="evidence" value="ECO:0007669"/>
    <property type="project" value="TreeGrafter"/>
</dbReference>
<feature type="region of interest" description="Disordered" evidence="3">
    <location>
        <begin position="151"/>
        <end position="202"/>
    </location>
</feature>
<dbReference type="OrthoDB" id="336321at2759"/>
<keyword evidence="5" id="KW-1185">Reference proteome</keyword>
<dbReference type="GO" id="GO:0042148">
    <property type="term" value="P:DNA strand invasion"/>
    <property type="evidence" value="ECO:0007669"/>
    <property type="project" value="TreeGrafter"/>
</dbReference>
<dbReference type="EMBL" id="ML993617">
    <property type="protein sequence ID" value="KAF2161742.1"/>
    <property type="molecule type" value="Genomic_DNA"/>
</dbReference>
<dbReference type="SUPFAM" id="SSF52540">
    <property type="entry name" value="P-loop containing nucleoside triphosphate hydrolases"/>
    <property type="match status" value="1"/>
</dbReference>
<evidence type="ECO:0008006" key="6">
    <source>
        <dbReference type="Google" id="ProtNLM"/>
    </source>
</evidence>
<reference evidence="4" key="1">
    <citation type="journal article" date="2020" name="Stud. Mycol.">
        <title>101 Dothideomycetes genomes: a test case for predicting lifestyles and emergence of pathogens.</title>
        <authorList>
            <person name="Haridas S."/>
            <person name="Albert R."/>
            <person name="Binder M."/>
            <person name="Bloem J."/>
            <person name="Labutti K."/>
            <person name="Salamov A."/>
            <person name="Andreopoulos B."/>
            <person name="Baker S."/>
            <person name="Barry K."/>
            <person name="Bills G."/>
            <person name="Bluhm B."/>
            <person name="Cannon C."/>
            <person name="Castanera R."/>
            <person name="Culley D."/>
            <person name="Daum C."/>
            <person name="Ezra D."/>
            <person name="Gonzalez J."/>
            <person name="Henrissat B."/>
            <person name="Kuo A."/>
            <person name="Liang C."/>
            <person name="Lipzen A."/>
            <person name="Lutzoni F."/>
            <person name="Magnuson J."/>
            <person name="Mondo S."/>
            <person name="Nolan M."/>
            <person name="Ohm R."/>
            <person name="Pangilinan J."/>
            <person name="Park H.-J."/>
            <person name="Ramirez L."/>
            <person name="Alfaro M."/>
            <person name="Sun H."/>
            <person name="Tritt A."/>
            <person name="Yoshinaga Y."/>
            <person name="Zwiers L.-H."/>
            <person name="Turgeon B."/>
            <person name="Goodwin S."/>
            <person name="Spatafora J."/>
            <person name="Crous P."/>
            <person name="Grigoriev I."/>
        </authorList>
    </citation>
    <scope>NUCLEOTIDE SEQUENCE</scope>
    <source>
        <strain evidence="4">ATCC 36951</strain>
    </source>
</reference>
<evidence type="ECO:0000256" key="1">
    <source>
        <dbReference type="ARBA" id="ARBA00004123"/>
    </source>
</evidence>
<feature type="compositionally biased region" description="Basic and acidic residues" evidence="3">
    <location>
        <begin position="151"/>
        <end position="160"/>
    </location>
</feature>
<dbReference type="GO" id="GO:0007131">
    <property type="term" value="P:reciprocal meiotic recombination"/>
    <property type="evidence" value="ECO:0007669"/>
    <property type="project" value="TreeGrafter"/>
</dbReference>
<keyword evidence="2" id="KW-0539">Nucleus</keyword>
<dbReference type="InterPro" id="IPR051988">
    <property type="entry name" value="HRR_RAD51_Paralog"/>
</dbReference>
<dbReference type="Proteomes" id="UP000799537">
    <property type="component" value="Unassembled WGS sequence"/>
</dbReference>
<dbReference type="Gene3D" id="3.40.50.300">
    <property type="entry name" value="P-loop containing nucleotide triphosphate hydrolases"/>
    <property type="match status" value="1"/>
</dbReference>
<dbReference type="RefSeq" id="XP_033662631.1">
    <property type="nucleotide sequence ID" value="XM_033808732.1"/>
</dbReference>
<comment type="subcellular location">
    <subcellularLocation>
        <location evidence="1">Nucleus</location>
    </subcellularLocation>
</comment>
<feature type="compositionally biased region" description="Low complexity" evidence="3">
    <location>
        <begin position="1"/>
        <end position="11"/>
    </location>
</feature>
<dbReference type="GO" id="GO:0008094">
    <property type="term" value="F:ATP-dependent activity, acting on DNA"/>
    <property type="evidence" value="ECO:0007669"/>
    <property type="project" value="TreeGrafter"/>
</dbReference>
<dbReference type="GO" id="GO:0005657">
    <property type="term" value="C:replication fork"/>
    <property type="evidence" value="ECO:0007669"/>
    <property type="project" value="TreeGrafter"/>
</dbReference>
<proteinExistence type="predicted"/>
<name>A0A6A6C769_ZASCE</name>
<protein>
    <recommendedName>
        <fullName evidence="6">DNA recombination and repair protein Rad51-like C-terminal domain-containing protein</fullName>
    </recommendedName>
</protein>
<gene>
    <name evidence="4" type="ORF">M409DRAFT_27799</name>
</gene>
<evidence type="ECO:0000256" key="2">
    <source>
        <dbReference type="ARBA" id="ARBA00023242"/>
    </source>
</evidence>
<dbReference type="AlphaFoldDB" id="A0A6A6C769"/>
<feature type="region of interest" description="Disordered" evidence="3">
    <location>
        <begin position="1"/>
        <end position="29"/>
    </location>
</feature>
<dbReference type="InterPro" id="IPR027417">
    <property type="entry name" value="P-loop_NTPase"/>
</dbReference>
<dbReference type="PANTHER" id="PTHR46457">
    <property type="entry name" value="DNA REPAIR PROTEIN RAD51 HOMOLOG 4"/>
    <property type="match status" value="1"/>
</dbReference>
<organism evidence="4 5">
    <name type="scientific">Zasmidium cellare ATCC 36951</name>
    <dbReference type="NCBI Taxonomy" id="1080233"/>
    <lineage>
        <taxon>Eukaryota</taxon>
        <taxon>Fungi</taxon>
        <taxon>Dikarya</taxon>
        <taxon>Ascomycota</taxon>
        <taxon>Pezizomycotina</taxon>
        <taxon>Dothideomycetes</taxon>
        <taxon>Dothideomycetidae</taxon>
        <taxon>Mycosphaerellales</taxon>
        <taxon>Mycosphaerellaceae</taxon>
        <taxon>Zasmidium</taxon>
    </lineage>
</organism>
<feature type="compositionally biased region" description="Acidic residues" evidence="3">
    <location>
        <begin position="170"/>
        <end position="180"/>
    </location>
</feature>
<dbReference type="GO" id="GO:0000724">
    <property type="term" value="P:double-strand break repair via homologous recombination"/>
    <property type="evidence" value="ECO:0007669"/>
    <property type="project" value="TreeGrafter"/>
</dbReference>
<sequence length="343" mass="37650">MAAAAPPMLAADMYTPKADDDTWPTELDDLQEPPAKRQKLNTGVKAIDQALDGGFDFGSIHCITAEPDQEIKEVLQTLLLSHLCGSTHATTTVIDSSLSFDLLGLYHALESSSKESQNMNQDAKVMLERLKIMKVFDCIGLAEAVGELRENLEHPPEDVQAKPVPKSTIEDSEDEDEMLDDPLPKRQPPMPAPDETKKEPPRHLLIIDNISKVISPLIKSNYTNGQAGLASLMRSLRHIAREHELCTVMFSTASNKPATEDDTASLFASCTIRPALGPTFGQLLDVHLYLHQIPSRKVAEADNPGSTVEMVNILEVVQDSIGVRYGRWAPFLCKADGTLTDFP</sequence>
<dbReference type="PANTHER" id="PTHR46457:SF1">
    <property type="entry name" value="DNA REPAIR PROTEIN RAD51 HOMOLOG 4"/>
    <property type="match status" value="1"/>
</dbReference>
<evidence type="ECO:0000256" key="3">
    <source>
        <dbReference type="SAM" id="MobiDB-lite"/>
    </source>
</evidence>
<accession>A0A6A6C769</accession>
<dbReference type="GO" id="GO:0005815">
    <property type="term" value="C:microtubule organizing center"/>
    <property type="evidence" value="ECO:0007669"/>
    <property type="project" value="TreeGrafter"/>
</dbReference>
<evidence type="ECO:0000313" key="5">
    <source>
        <dbReference type="Proteomes" id="UP000799537"/>
    </source>
</evidence>